<feature type="transmembrane region" description="Helical" evidence="2">
    <location>
        <begin position="233"/>
        <end position="255"/>
    </location>
</feature>
<dbReference type="OrthoDB" id="3210850at2759"/>
<keyword evidence="4" id="KW-1185">Reference proteome</keyword>
<keyword evidence="2" id="KW-0812">Transmembrane</keyword>
<feature type="transmembrane region" description="Helical" evidence="2">
    <location>
        <begin position="12"/>
        <end position="32"/>
    </location>
</feature>
<sequence length="367" mass="40507">MPHTEFPNPGLQVLSAFIHFIGVTILTFFFSRRLFAEELTTRRGWASLTWPRLCILLVLIGSYLFMFATGLLIFGVGLESNTTTCTAAIALCIALYTGSKVLIYSFLTEKVYIVWANDTRRLKNPVYLVCMGTILIYVVVVVVLFMERIATFRPGDDACVIGLKPTASIPLLSYDLYINVLLTCLFLWPLLRIKFASPALKQVATRTLVASAVALTTSTVNITVLTILKGRELGWLCLGTCGVDVLFNAAALFWVTSGREARNGSASPTDNQVTLDSVSDMMGSKIEQPAARQRRRPFDNKSSQLWRAESSASLTEFHTHVKTTVDIPLGQTTATEESEQPDLPRAEPCASDTRSLKMIDAHPEPSL</sequence>
<reference evidence="3" key="1">
    <citation type="submission" date="2020-05" db="EMBL/GenBank/DDBJ databases">
        <title>Mycena genomes resolve the evolution of fungal bioluminescence.</title>
        <authorList>
            <person name="Tsai I.J."/>
        </authorList>
    </citation>
    <scope>NUCLEOTIDE SEQUENCE</scope>
    <source>
        <strain evidence="3">CCC161011</strain>
    </source>
</reference>
<evidence type="ECO:0000313" key="3">
    <source>
        <dbReference type="EMBL" id="KAF7362405.1"/>
    </source>
</evidence>
<dbReference type="EMBL" id="JACAZI010000004">
    <property type="protein sequence ID" value="KAF7362405.1"/>
    <property type="molecule type" value="Genomic_DNA"/>
</dbReference>
<feature type="transmembrane region" description="Helical" evidence="2">
    <location>
        <begin position="203"/>
        <end position="227"/>
    </location>
</feature>
<feature type="transmembrane region" description="Helical" evidence="2">
    <location>
        <begin position="53"/>
        <end position="74"/>
    </location>
</feature>
<keyword evidence="2" id="KW-0472">Membrane</keyword>
<dbReference type="PANTHER" id="PTHR38848">
    <property type="entry name" value="G-PROTEIN COUPLED RECEPTORS FAMILY 3 PROFILE DOMAIN-CONTAINING PROTEIN"/>
    <property type="match status" value="1"/>
</dbReference>
<dbReference type="AlphaFoldDB" id="A0A8H6YR37"/>
<feature type="transmembrane region" description="Helical" evidence="2">
    <location>
        <begin position="126"/>
        <end position="146"/>
    </location>
</feature>
<dbReference type="Proteomes" id="UP000620124">
    <property type="component" value="Unassembled WGS sequence"/>
</dbReference>
<organism evidence="3 4">
    <name type="scientific">Mycena venus</name>
    <dbReference type="NCBI Taxonomy" id="2733690"/>
    <lineage>
        <taxon>Eukaryota</taxon>
        <taxon>Fungi</taxon>
        <taxon>Dikarya</taxon>
        <taxon>Basidiomycota</taxon>
        <taxon>Agaricomycotina</taxon>
        <taxon>Agaricomycetes</taxon>
        <taxon>Agaricomycetidae</taxon>
        <taxon>Agaricales</taxon>
        <taxon>Marasmiineae</taxon>
        <taxon>Mycenaceae</taxon>
        <taxon>Mycena</taxon>
    </lineage>
</organism>
<gene>
    <name evidence="3" type="ORF">MVEN_00587700</name>
</gene>
<evidence type="ECO:0000313" key="4">
    <source>
        <dbReference type="Proteomes" id="UP000620124"/>
    </source>
</evidence>
<feature type="transmembrane region" description="Helical" evidence="2">
    <location>
        <begin position="171"/>
        <end position="191"/>
    </location>
</feature>
<keyword evidence="2" id="KW-1133">Transmembrane helix</keyword>
<proteinExistence type="predicted"/>
<accession>A0A8H6YR37</accession>
<feature type="compositionally biased region" description="Basic and acidic residues" evidence="1">
    <location>
        <begin position="354"/>
        <end position="367"/>
    </location>
</feature>
<dbReference type="PANTHER" id="PTHR38848:SF3">
    <property type="entry name" value="G-PROTEIN COUPLED RECEPTORS FAMILY 3 PROFILE DOMAIN-CONTAINING PROTEIN"/>
    <property type="match status" value="1"/>
</dbReference>
<evidence type="ECO:0000256" key="1">
    <source>
        <dbReference type="SAM" id="MobiDB-lite"/>
    </source>
</evidence>
<comment type="caution">
    <text evidence="3">The sequence shown here is derived from an EMBL/GenBank/DDBJ whole genome shotgun (WGS) entry which is preliminary data.</text>
</comment>
<protein>
    <submittedName>
        <fullName evidence="3">Uncharacterized protein</fullName>
    </submittedName>
</protein>
<feature type="transmembrane region" description="Helical" evidence="2">
    <location>
        <begin position="86"/>
        <end position="106"/>
    </location>
</feature>
<feature type="region of interest" description="Disordered" evidence="1">
    <location>
        <begin position="328"/>
        <end position="367"/>
    </location>
</feature>
<evidence type="ECO:0000256" key="2">
    <source>
        <dbReference type="SAM" id="Phobius"/>
    </source>
</evidence>
<name>A0A8H6YR37_9AGAR</name>